<dbReference type="Gene3D" id="3.40.50.300">
    <property type="entry name" value="P-loop containing nucleotide triphosphate hydrolases"/>
    <property type="match status" value="1"/>
</dbReference>
<keyword evidence="1" id="KW-0067">ATP-binding</keyword>
<sequence>MLFTYLFIDNIYNFSNAVIDFTLKRKILHSAIDGEFLDERPNFRFKRVCILSGANASGKTSLGKIMRYIQHFILFPNSNLLKQINDKEKNGLIKVEFVLPENNTIHYLEIVQSIARKSEYPLIKYASIPILDKDTSTSARKRLMEFFAKKGNSNIKNGNYYETEDNNPIFLFDNIRQKIAENLCFYYMFSDNTDKSQLSIQDGHLNAGILETVLKTFDPSIVSVNELRNQDELEGYSIRFSNKDSVLIDKNGDIPNKDRLSKGTFDAIQVADFIAFILQNAEQNKSLKSVCAIYFLDEKMAYSHSEIEQAIVNLISQKMMRYAQFIYTTHNYDVLDLNLPIHSFVFLHKTGDKAEFIQPEQKFKKNDRSLLNYVQNNVFYTIPDTSLLDELL</sequence>
<name>A0A6I5WK79_GLAPU</name>
<dbReference type="InterPro" id="IPR027417">
    <property type="entry name" value="P-loop_NTPase"/>
</dbReference>
<dbReference type="SUPFAM" id="SSF52540">
    <property type="entry name" value="P-loop containing nucleoside triphosphate hydrolases"/>
    <property type="match status" value="1"/>
</dbReference>
<dbReference type="Proteomes" id="UP000509790">
    <property type="component" value="Chromosome"/>
</dbReference>
<dbReference type="EMBL" id="CP041334">
    <property type="protein sequence ID" value="QKY71831.1"/>
    <property type="molecule type" value="Genomic_DNA"/>
</dbReference>
<accession>A0A6I5WK79</accession>
<dbReference type="KEGG" id="hpak:JT17_07150"/>
<evidence type="ECO:0000313" key="1">
    <source>
        <dbReference type="EMBL" id="QKY71831.1"/>
    </source>
</evidence>
<dbReference type="AlphaFoldDB" id="A0A6I5WK79"/>
<dbReference type="KEGG" id="hpas:JL26_09205"/>
<reference evidence="1 2" key="1">
    <citation type="submission" date="2019-06" db="EMBL/GenBank/DDBJ databases">
        <title>Complete genome sequence of Haemophilus parasuis HPS412.</title>
        <authorList>
            <person name="Yang S."/>
            <person name="Huang C."/>
        </authorList>
    </citation>
    <scope>NUCLEOTIDE SEQUENCE [LARGE SCALE GENOMIC DNA]</scope>
    <source>
        <strain evidence="1 2">HPS412</strain>
    </source>
</reference>
<proteinExistence type="predicted"/>
<keyword evidence="1" id="KW-0547">Nucleotide-binding</keyword>
<organism evidence="1 2">
    <name type="scientific">Glaesserella parasuis</name>
    <name type="common">Haemophilus parasuis</name>
    <dbReference type="NCBI Taxonomy" id="738"/>
    <lineage>
        <taxon>Bacteria</taxon>
        <taxon>Pseudomonadati</taxon>
        <taxon>Pseudomonadota</taxon>
        <taxon>Gammaproteobacteria</taxon>
        <taxon>Pasteurellales</taxon>
        <taxon>Pasteurellaceae</taxon>
        <taxon>Glaesserella</taxon>
    </lineage>
</organism>
<gene>
    <name evidence="1" type="ORF">FLK62_00105</name>
</gene>
<dbReference type="GO" id="GO:0005524">
    <property type="term" value="F:ATP binding"/>
    <property type="evidence" value="ECO:0007669"/>
    <property type="project" value="UniProtKB-KW"/>
</dbReference>
<dbReference type="RefSeq" id="WP_005710902.1">
    <property type="nucleotide sequence ID" value="NZ_CP009158.1"/>
</dbReference>
<protein>
    <submittedName>
        <fullName evidence="1">ATP-binding protein</fullName>
    </submittedName>
</protein>
<evidence type="ECO:0000313" key="2">
    <source>
        <dbReference type="Proteomes" id="UP000509790"/>
    </source>
</evidence>